<dbReference type="PANTHER" id="PTHR42723:SF1">
    <property type="entry name" value="CHLOROPHYLL SYNTHASE, CHLOROPLASTIC"/>
    <property type="match status" value="1"/>
</dbReference>
<dbReference type="Gene3D" id="1.10.357.140">
    <property type="entry name" value="UbiA prenyltransferase"/>
    <property type="match status" value="1"/>
</dbReference>
<dbReference type="NCBIfam" id="NF045897">
    <property type="entry name" value="SCO3242_trans"/>
    <property type="match status" value="1"/>
</dbReference>
<dbReference type="CDD" id="cd13964">
    <property type="entry name" value="PT_UbiA_1"/>
    <property type="match status" value="1"/>
</dbReference>
<keyword evidence="3" id="KW-1133">Transmembrane helix</keyword>
<organism evidence="5 6">
    <name type="scientific">Saccharomonospora viridis (strain ATCC 15386 / DSM 43017 / JCM 3036 / CCUG 5913 / NBRC 12207 / NCIMB 9602 / P101)</name>
    <name type="common">Thermoactinomyces viridis</name>
    <dbReference type="NCBI Taxonomy" id="471857"/>
    <lineage>
        <taxon>Bacteria</taxon>
        <taxon>Bacillati</taxon>
        <taxon>Actinomycetota</taxon>
        <taxon>Actinomycetes</taxon>
        <taxon>Pseudonocardiales</taxon>
        <taxon>Pseudonocardiaceae</taxon>
        <taxon>Saccharomonospora</taxon>
    </lineage>
</organism>
<evidence type="ECO:0000313" key="5">
    <source>
        <dbReference type="EMBL" id="ACU96166.1"/>
    </source>
</evidence>
<dbReference type="InterPro" id="IPR050475">
    <property type="entry name" value="Prenyltransferase_related"/>
</dbReference>
<evidence type="ECO:0000256" key="1">
    <source>
        <dbReference type="ARBA" id="ARBA00004141"/>
    </source>
</evidence>
<gene>
    <name evidence="5" type="ordered locus">Svir_11100</name>
</gene>
<evidence type="ECO:0000256" key="2">
    <source>
        <dbReference type="ARBA" id="ARBA00022692"/>
    </source>
</evidence>
<dbReference type="Pfam" id="PF01040">
    <property type="entry name" value="UbiA"/>
    <property type="match status" value="1"/>
</dbReference>
<protein>
    <submittedName>
        <fullName evidence="5">4-hydroxybenzoate polyprenyltransferase-like prenyltransferase</fullName>
    </submittedName>
</protein>
<comment type="subcellular location">
    <subcellularLocation>
        <location evidence="1">Membrane</location>
        <topology evidence="1">Multi-pass membrane protein</topology>
    </subcellularLocation>
</comment>
<keyword evidence="5" id="KW-0808">Transferase</keyword>
<name>C7MZ45_SACVD</name>
<dbReference type="eggNOG" id="COG0382">
    <property type="taxonomic scope" value="Bacteria"/>
</dbReference>
<dbReference type="EMBL" id="CP001683">
    <property type="protein sequence ID" value="ACU96166.1"/>
    <property type="molecule type" value="Genomic_DNA"/>
</dbReference>
<dbReference type="RefSeq" id="WP_015785481.1">
    <property type="nucleotide sequence ID" value="NC_013159.1"/>
</dbReference>
<proteinExistence type="predicted"/>
<dbReference type="HOGENOM" id="CLU_060108_1_0_11"/>
<evidence type="ECO:0000256" key="4">
    <source>
        <dbReference type="ARBA" id="ARBA00023136"/>
    </source>
</evidence>
<reference evidence="5 6" key="1">
    <citation type="journal article" date="2009" name="Stand. Genomic Sci.">
        <title>Complete genome sequence of Saccharomonospora viridis type strain (P101).</title>
        <authorList>
            <person name="Pati A."/>
            <person name="Sikorski J."/>
            <person name="Nolan M."/>
            <person name="Lapidus A."/>
            <person name="Copeland A."/>
            <person name="Glavina Del Rio T."/>
            <person name="Lucas S."/>
            <person name="Chen F."/>
            <person name="Tice H."/>
            <person name="Pitluck S."/>
            <person name="Cheng J.F."/>
            <person name="Chertkov O."/>
            <person name="Brettin T."/>
            <person name="Han C."/>
            <person name="Detter J.C."/>
            <person name="Kuske C."/>
            <person name="Bruce D."/>
            <person name="Goodwin L."/>
            <person name="Chain P."/>
            <person name="D'haeseleer P."/>
            <person name="Chen A."/>
            <person name="Palaniappan K."/>
            <person name="Ivanova N."/>
            <person name="Mavromatis K."/>
            <person name="Mikhailova N."/>
            <person name="Rohde M."/>
            <person name="Tindall B.J."/>
            <person name="Goker M."/>
            <person name="Bristow J."/>
            <person name="Eisen J.A."/>
            <person name="Markowitz V."/>
            <person name="Hugenholtz P."/>
            <person name="Kyrpides N.C."/>
            <person name="Klenk H.P."/>
        </authorList>
    </citation>
    <scope>NUCLEOTIDE SEQUENCE [LARGE SCALE GENOMIC DNA]</scope>
    <source>
        <strain evidence="6">ATCC 15386 / DSM 43017 / JCM 3036 / NBRC 12207 / P101</strain>
    </source>
</reference>
<keyword evidence="2" id="KW-0812">Transmembrane</keyword>
<dbReference type="AlphaFoldDB" id="C7MZ45"/>
<dbReference type="InterPro" id="IPR044878">
    <property type="entry name" value="UbiA_sf"/>
</dbReference>
<dbReference type="GO" id="GO:0016765">
    <property type="term" value="F:transferase activity, transferring alkyl or aryl (other than methyl) groups"/>
    <property type="evidence" value="ECO:0007669"/>
    <property type="project" value="InterPro"/>
</dbReference>
<keyword evidence="4" id="KW-0472">Membrane</keyword>
<dbReference type="PANTHER" id="PTHR42723">
    <property type="entry name" value="CHLOROPHYLL SYNTHASE"/>
    <property type="match status" value="1"/>
</dbReference>
<dbReference type="InterPro" id="IPR000537">
    <property type="entry name" value="UbiA_prenyltransferase"/>
</dbReference>
<keyword evidence="6" id="KW-1185">Reference proteome</keyword>
<evidence type="ECO:0000256" key="3">
    <source>
        <dbReference type="ARBA" id="ARBA00022989"/>
    </source>
</evidence>
<dbReference type="STRING" id="471857.Svir_11100"/>
<dbReference type="GO" id="GO:0016020">
    <property type="term" value="C:membrane"/>
    <property type="evidence" value="ECO:0007669"/>
    <property type="project" value="UniProtKB-SubCell"/>
</dbReference>
<accession>C7MZ45</accession>
<evidence type="ECO:0000313" key="6">
    <source>
        <dbReference type="Proteomes" id="UP000000841"/>
    </source>
</evidence>
<sequence length="287" mass="28757">MKAYVELVRAPAALTAVGDTVAGGAAAGTPLRGRRLLLPAASAAFYWAGMALNDWADRELDAVERPERPIPSGRVSAGAALATGSALTAAGLVLARLGGGKRAWRTAVPLAACVWAYDTTLKGTAFGPVGMAACRALDVLLGAGGRERAALTAAGVLGVHTLGVTALSAGEVHGTSRGTAGGALAATAVSTTLAARGTGGTRRGGRWRRAFTAALAGAYASSVGGAQYAALREPSARHARQATKAGIHGMVPLQATVAARHGAVRSAAFLVTVLPLARRLARKVSPT</sequence>
<dbReference type="KEGG" id="svi:Svir_11100"/>
<dbReference type="Proteomes" id="UP000000841">
    <property type="component" value="Chromosome"/>
</dbReference>